<dbReference type="Proteomes" id="UP000198650">
    <property type="component" value="Unassembled WGS sequence"/>
</dbReference>
<accession>A0A1I0TZU0</accession>
<dbReference type="OrthoDB" id="1490907at2"/>
<name>A0A1I0TZU0_9BACL</name>
<sequence>MLKRQKPNGIPENEFREKLKSLYEFLNPKWVKKQKSSNSIFTELMKREDTLASVELFVIASAVDKFRKKGLYGEWLKEYLKLIKLRKSTDIVSRTFEITSAAMFDYEGQKVTLCDTGHPGFDFNIHLGEKKINVSCKKLLVSNAEKEFTKQCDEIYEFILEKMKELQINAIQIILIHAPEKTVELTDLKLGIYRSLAHFKHYLGTDVIYELNGCIIKISKIEVDNPEYCIFPHKQSLIFLSLKEYGQEEQKRFEDLFRRAAKNVKKHSEEINENNINMIMIGLPPSISLKKAKNWLISKFENEHSSITTVLLSRTIPVYEKDLSSSFVQTEICFVPNPKAKVPIYDFMPEGKSLVAYVPYGRVTEEESKINLVISNKTNQTWSSPNYCVNSPLIDNMDLMT</sequence>
<evidence type="ECO:0000313" key="2">
    <source>
        <dbReference type="Proteomes" id="UP000198650"/>
    </source>
</evidence>
<dbReference type="EMBL" id="FOJS01000092">
    <property type="protein sequence ID" value="SFA57302.1"/>
    <property type="molecule type" value="Genomic_DNA"/>
</dbReference>
<dbReference type="RefSeq" id="WP_090952506.1">
    <property type="nucleotide sequence ID" value="NZ_FOJS01000092.1"/>
</dbReference>
<organism evidence="1 2">
    <name type="scientific">Parageobacillus thermantarcticus</name>
    <dbReference type="NCBI Taxonomy" id="186116"/>
    <lineage>
        <taxon>Bacteria</taxon>
        <taxon>Bacillati</taxon>
        <taxon>Bacillota</taxon>
        <taxon>Bacilli</taxon>
        <taxon>Bacillales</taxon>
        <taxon>Anoxybacillaceae</taxon>
        <taxon>Parageobacillus</taxon>
    </lineage>
</organism>
<reference evidence="2" key="1">
    <citation type="submission" date="2016-10" db="EMBL/GenBank/DDBJ databases">
        <authorList>
            <person name="Varghese N."/>
            <person name="Submissions S."/>
        </authorList>
    </citation>
    <scope>NUCLEOTIDE SEQUENCE [LARGE SCALE GENOMIC DNA]</scope>
    <source>
        <strain evidence="2">M1</strain>
    </source>
</reference>
<evidence type="ECO:0000313" key="1">
    <source>
        <dbReference type="EMBL" id="SFA57302.1"/>
    </source>
</evidence>
<protein>
    <submittedName>
        <fullName evidence="1">Uncharacterized protein</fullName>
    </submittedName>
</protein>
<dbReference type="AlphaFoldDB" id="A0A1I0TZU0"/>
<proteinExistence type="predicted"/>
<keyword evidence="2" id="KW-1185">Reference proteome</keyword>
<gene>
    <name evidence="1" type="ORF">SAMN05192569_10923</name>
</gene>